<accession>A0ABQ2M015</accession>
<feature type="region of interest" description="Disordered" evidence="1">
    <location>
        <begin position="27"/>
        <end position="56"/>
    </location>
</feature>
<dbReference type="EMBL" id="BMMP01000003">
    <property type="protein sequence ID" value="GGO45235.1"/>
    <property type="molecule type" value="Genomic_DNA"/>
</dbReference>
<name>A0ABQ2M015_9ACTN</name>
<dbReference type="Proteomes" id="UP000631535">
    <property type="component" value="Unassembled WGS sequence"/>
</dbReference>
<proteinExistence type="predicted"/>
<organism evidence="2 3">
    <name type="scientific">Streptomyces daqingensis</name>
    <dbReference type="NCBI Taxonomy" id="1472640"/>
    <lineage>
        <taxon>Bacteria</taxon>
        <taxon>Bacillati</taxon>
        <taxon>Actinomycetota</taxon>
        <taxon>Actinomycetes</taxon>
        <taxon>Kitasatosporales</taxon>
        <taxon>Streptomycetaceae</taxon>
        <taxon>Streptomyces</taxon>
    </lineage>
</organism>
<sequence length="137" mass="15203">MRDGAPADDPEVQEPARRWDALADRFHAAGRAGEQTKTASQRAWEENSEEAGRRLPWPAERTRELLVYPDEARRVRLRSLPSPPSRGRVPRGTRRRAAAGRAAAARRREAVGRVRRDAAPAACRPARAPRRCPGPGS</sequence>
<evidence type="ECO:0000313" key="2">
    <source>
        <dbReference type="EMBL" id="GGO45235.1"/>
    </source>
</evidence>
<reference evidence="3" key="1">
    <citation type="journal article" date="2019" name="Int. J. Syst. Evol. Microbiol.">
        <title>The Global Catalogue of Microorganisms (GCM) 10K type strain sequencing project: providing services to taxonomists for standard genome sequencing and annotation.</title>
        <authorList>
            <consortium name="The Broad Institute Genomics Platform"/>
            <consortium name="The Broad Institute Genome Sequencing Center for Infectious Disease"/>
            <person name="Wu L."/>
            <person name="Ma J."/>
        </authorList>
    </citation>
    <scope>NUCLEOTIDE SEQUENCE [LARGE SCALE GENOMIC DNA]</scope>
    <source>
        <strain evidence="3">CGMCC 4.7178</strain>
    </source>
</reference>
<feature type="region of interest" description="Disordered" evidence="1">
    <location>
        <begin position="78"/>
        <end position="137"/>
    </location>
</feature>
<gene>
    <name evidence="2" type="ORF">GCM10012287_12670</name>
</gene>
<evidence type="ECO:0000256" key="1">
    <source>
        <dbReference type="SAM" id="MobiDB-lite"/>
    </source>
</evidence>
<comment type="caution">
    <text evidence="2">The sequence shown here is derived from an EMBL/GenBank/DDBJ whole genome shotgun (WGS) entry which is preliminary data.</text>
</comment>
<feature type="compositionally biased region" description="Low complexity" evidence="1">
    <location>
        <begin position="119"/>
        <end position="137"/>
    </location>
</feature>
<keyword evidence="3" id="KW-1185">Reference proteome</keyword>
<feature type="compositionally biased region" description="Basic and acidic residues" evidence="1">
    <location>
        <begin position="106"/>
        <end position="118"/>
    </location>
</feature>
<protein>
    <submittedName>
        <fullName evidence="2">Uncharacterized protein</fullName>
    </submittedName>
</protein>
<evidence type="ECO:0000313" key="3">
    <source>
        <dbReference type="Proteomes" id="UP000631535"/>
    </source>
</evidence>
<feature type="compositionally biased region" description="Basic residues" evidence="1">
    <location>
        <begin position="88"/>
        <end position="98"/>
    </location>
</feature>